<protein>
    <submittedName>
        <fullName evidence="1">Uncharacterized protein</fullName>
    </submittedName>
</protein>
<organism evidence="1 2">
    <name type="scientific">Brassica cretica</name>
    <name type="common">Mustard</name>
    <dbReference type="NCBI Taxonomy" id="69181"/>
    <lineage>
        <taxon>Eukaryota</taxon>
        <taxon>Viridiplantae</taxon>
        <taxon>Streptophyta</taxon>
        <taxon>Embryophyta</taxon>
        <taxon>Tracheophyta</taxon>
        <taxon>Spermatophyta</taxon>
        <taxon>Magnoliopsida</taxon>
        <taxon>eudicotyledons</taxon>
        <taxon>Gunneridae</taxon>
        <taxon>Pentapetalae</taxon>
        <taxon>rosids</taxon>
        <taxon>malvids</taxon>
        <taxon>Brassicales</taxon>
        <taxon>Brassicaceae</taxon>
        <taxon>Brassiceae</taxon>
        <taxon>Brassica</taxon>
    </lineage>
</organism>
<comment type="caution">
    <text evidence="1">The sequence shown here is derived from an EMBL/GenBank/DDBJ whole genome shotgun (WGS) entry which is preliminary data.</text>
</comment>
<keyword evidence="2" id="KW-1185">Reference proteome</keyword>
<reference evidence="1 2" key="1">
    <citation type="journal article" date="2020" name="BMC Genomics">
        <title>Intraspecific diversification of the crop wild relative Brassica cretica Lam. using demographic model selection.</title>
        <authorList>
            <person name="Kioukis A."/>
            <person name="Michalopoulou V.A."/>
            <person name="Briers L."/>
            <person name="Pirintsos S."/>
            <person name="Studholme D.J."/>
            <person name="Pavlidis P."/>
            <person name="Sarris P.F."/>
        </authorList>
    </citation>
    <scope>NUCLEOTIDE SEQUENCE [LARGE SCALE GENOMIC DNA]</scope>
    <source>
        <strain evidence="2">cv. PFS-1207/04</strain>
    </source>
</reference>
<dbReference type="Proteomes" id="UP000266723">
    <property type="component" value="Unassembled WGS sequence"/>
</dbReference>
<evidence type="ECO:0000313" key="2">
    <source>
        <dbReference type="Proteomes" id="UP000266723"/>
    </source>
</evidence>
<dbReference type="EMBL" id="QGKV02000649">
    <property type="protein sequence ID" value="KAF3580298.1"/>
    <property type="molecule type" value="Genomic_DNA"/>
</dbReference>
<gene>
    <name evidence="1" type="ORF">DY000_02028873</name>
</gene>
<name>A0ABQ7DQG9_BRACR</name>
<sequence length="77" mass="8053">MFSPSNIIIVQAVAKLGIFACGFEARVAEFKPFSKLPLSASILVQDPSKFVAAAVLVSGESGGALVVVAVEEESDWL</sequence>
<proteinExistence type="predicted"/>
<accession>A0ABQ7DQG9</accession>
<evidence type="ECO:0000313" key="1">
    <source>
        <dbReference type="EMBL" id="KAF3580298.1"/>
    </source>
</evidence>